<protein>
    <submittedName>
        <fullName evidence="2">Uncharacterized protein</fullName>
    </submittedName>
</protein>
<feature type="transmembrane region" description="Helical" evidence="1">
    <location>
        <begin position="20"/>
        <end position="42"/>
    </location>
</feature>
<dbReference type="AlphaFoldDB" id="A0ABD5NHR4"/>
<accession>A0ABD5NHR4</accession>
<keyword evidence="3" id="KW-1185">Reference proteome</keyword>
<dbReference type="RefSeq" id="WP_232570090.1">
    <property type="nucleotide sequence ID" value="NZ_CP089466.1"/>
</dbReference>
<keyword evidence="1" id="KW-1133">Transmembrane helix</keyword>
<proteinExistence type="predicted"/>
<keyword evidence="1" id="KW-0472">Membrane</keyword>
<comment type="caution">
    <text evidence="2">The sequence shown here is derived from an EMBL/GenBank/DDBJ whole genome shotgun (WGS) entry which is preliminary data.</text>
</comment>
<sequence length="45" mass="5079">MTSPVDQFRHDSWVAALGTFVSYGLVLVVMTALLFLVPYGLFRFL</sequence>
<keyword evidence="1" id="KW-0812">Transmembrane</keyword>
<evidence type="ECO:0000313" key="3">
    <source>
        <dbReference type="Proteomes" id="UP001595660"/>
    </source>
</evidence>
<dbReference type="Proteomes" id="UP001595660">
    <property type="component" value="Unassembled WGS sequence"/>
</dbReference>
<name>A0ABD5NHR4_9EURY</name>
<evidence type="ECO:0000313" key="2">
    <source>
        <dbReference type="EMBL" id="MFC3478619.1"/>
    </source>
</evidence>
<evidence type="ECO:0000256" key="1">
    <source>
        <dbReference type="SAM" id="Phobius"/>
    </source>
</evidence>
<dbReference type="GeneID" id="69118371"/>
<reference evidence="2 3" key="1">
    <citation type="journal article" date="2019" name="Int. J. Syst. Evol. Microbiol.">
        <title>The Global Catalogue of Microorganisms (GCM) 10K type strain sequencing project: providing services to taxonomists for standard genome sequencing and annotation.</title>
        <authorList>
            <consortium name="The Broad Institute Genomics Platform"/>
            <consortium name="The Broad Institute Genome Sequencing Center for Infectious Disease"/>
            <person name="Wu L."/>
            <person name="Ma J."/>
        </authorList>
    </citation>
    <scope>NUCLEOTIDE SEQUENCE [LARGE SCALE GENOMIC DNA]</scope>
    <source>
        <strain evidence="2 3">CGMCC 1.12562</strain>
    </source>
</reference>
<dbReference type="EMBL" id="JBHRWN010000002">
    <property type="protein sequence ID" value="MFC3478619.1"/>
    <property type="molecule type" value="Genomic_DNA"/>
</dbReference>
<organism evidence="2 3">
    <name type="scientific">Halobacterium litoreum</name>
    <dbReference type="NCBI Taxonomy" id="2039234"/>
    <lineage>
        <taxon>Archaea</taxon>
        <taxon>Methanobacteriati</taxon>
        <taxon>Methanobacteriota</taxon>
        <taxon>Stenosarchaea group</taxon>
        <taxon>Halobacteria</taxon>
        <taxon>Halobacteriales</taxon>
        <taxon>Halobacteriaceae</taxon>
        <taxon>Halobacterium</taxon>
    </lineage>
</organism>
<gene>
    <name evidence="2" type="ORF">ACFOKC_12880</name>
</gene>